<name>A0A9X1NKJ0_9ACTN</name>
<accession>A0A9X1NKJ0</accession>
<evidence type="ECO:0000256" key="1">
    <source>
        <dbReference type="ARBA" id="ARBA00022679"/>
    </source>
</evidence>
<keyword evidence="3" id="KW-0418">Kinase</keyword>
<dbReference type="NCBIfam" id="NF047744">
    <property type="entry name" value="CG0192_rel"/>
    <property type="match status" value="1"/>
</dbReference>
<feature type="domain" description="Maltokinase N-terminal cap" evidence="6">
    <location>
        <begin position="20"/>
        <end position="101"/>
    </location>
</feature>
<reference evidence="7" key="1">
    <citation type="submission" date="2021-11" db="EMBL/GenBank/DDBJ databases">
        <title>Streptomyces corallinus and Kineosporia corallina sp. nov., two new coral-derived marine actinobacteria.</title>
        <authorList>
            <person name="Buangrab K."/>
            <person name="Sutthacheep M."/>
            <person name="Yeemin T."/>
            <person name="Harunari E."/>
            <person name="Igarashi Y."/>
            <person name="Sripreechasak P."/>
            <person name="Kanchanasin P."/>
            <person name="Tanasupawat S."/>
            <person name="Phongsopitanun W."/>
        </authorList>
    </citation>
    <scope>NUCLEOTIDE SEQUENCE</scope>
    <source>
        <strain evidence="7">JCM 31032</strain>
    </source>
</reference>
<evidence type="ECO:0000256" key="4">
    <source>
        <dbReference type="ARBA" id="ARBA00022840"/>
    </source>
</evidence>
<keyword evidence="1" id="KW-0808">Transferase</keyword>
<dbReference type="AlphaFoldDB" id="A0A9X1NKJ0"/>
<proteinExistence type="predicted"/>
<dbReference type="RefSeq" id="WP_231449568.1">
    <property type="nucleotide sequence ID" value="NZ_JAJOMB010000033.1"/>
</dbReference>
<dbReference type="Proteomes" id="UP001138997">
    <property type="component" value="Unassembled WGS sequence"/>
</dbReference>
<evidence type="ECO:0000256" key="5">
    <source>
        <dbReference type="SAM" id="MobiDB-lite"/>
    </source>
</evidence>
<keyword evidence="2" id="KW-0547">Nucleotide-binding</keyword>
<dbReference type="Pfam" id="PF18085">
    <property type="entry name" value="Mak_N_cap"/>
    <property type="match status" value="1"/>
</dbReference>
<keyword evidence="4" id="KW-0067">ATP-binding</keyword>
<sequence>MAHIHKATLTPSKIELLTPWLRSRAWADGVTGVRSIGAYRFDDPAGQVGIETFLLETHDGDVLHVPATYRAEPLRGADEHLIGTTEHSVLGTRWIYDGCGDPVWAAETTRVILTGDSQAKEMVDDGAGGLTERTPTATALGSGKAGGPVPPVAGAQPHDEAGYTVVQTGGPVLVVARVVGRELSGVSQTLTVRWADAEPVVVAGIRQ</sequence>
<gene>
    <name evidence="7" type="ORF">LR394_38050</name>
</gene>
<dbReference type="EMBL" id="JAJOMB010000033">
    <property type="protein sequence ID" value="MCD5316717.1"/>
    <property type="molecule type" value="Genomic_DNA"/>
</dbReference>
<feature type="region of interest" description="Disordered" evidence="5">
    <location>
        <begin position="127"/>
        <end position="154"/>
    </location>
</feature>
<evidence type="ECO:0000313" key="8">
    <source>
        <dbReference type="Proteomes" id="UP001138997"/>
    </source>
</evidence>
<dbReference type="GO" id="GO:0005524">
    <property type="term" value="F:ATP binding"/>
    <property type="evidence" value="ECO:0007669"/>
    <property type="project" value="UniProtKB-KW"/>
</dbReference>
<dbReference type="GO" id="GO:0016301">
    <property type="term" value="F:kinase activity"/>
    <property type="evidence" value="ECO:0007669"/>
    <property type="project" value="UniProtKB-KW"/>
</dbReference>
<protein>
    <recommendedName>
        <fullName evidence="6">Maltokinase N-terminal cap domain-containing protein</fullName>
    </recommendedName>
</protein>
<organism evidence="7 8">
    <name type="scientific">Kineosporia babensis</name>
    <dbReference type="NCBI Taxonomy" id="499548"/>
    <lineage>
        <taxon>Bacteria</taxon>
        <taxon>Bacillati</taxon>
        <taxon>Actinomycetota</taxon>
        <taxon>Actinomycetes</taxon>
        <taxon>Kineosporiales</taxon>
        <taxon>Kineosporiaceae</taxon>
        <taxon>Kineosporia</taxon>
    </lineage>
</organism>
<evidence type="ECO:0000313" key="7">
    <source>
        <dbReference type="EMBL" id="MCD5316717.1"/>
    </source>
</evidence>
<evidence type="ECO:0000256" key="2">
    <source>
        <dbReference type="ARBA" id="ARBA00022741"/>
    </source>
</evidence>
<evidence type="ECO:0000256" key="3">
    <source>
        <dbReference type="ARBA" id="ARBA00022777"/>
    </source>
</evidence>
<keyword evidence="8" id="KW-1185">Reference proteome</keyword>
<evidence type="ECO:0000259" key="6">
    <source>
        <dbReference type="Pfam" id="PF18085"/>
    </source>
</evidence>
<dbReference type="InterPro" id="IPR040999">
    <property type="entry name" value="Mak_N_cap"/>
</dbReference>
<comment type="caution">
    <text evidence="7">The sequence shown here is derived from an EMBL/GenBank/DDBJ whole genome shotgun (WGS) entry which is preliminary data.</text>
</comment>